<feature type="transmembrane region" description="Helical" evidence="11">
    <location>
        <begin position="55"/>
        <end position="79"/>
    </location>
</feature>
<feature type="domain" description="ABC transmembrane type-1" evidence="13">
    <location>
        <begin position="63"/>
        <end position="353"/>
    </location>
</feature>
<feature type="transmembrane region" description="Helical" evidence="11">
    <location>
        <begin position="289"/>
        <end position="312"/>
    </location>
</feature>
<dbReference type="Proteomes" id="UP000799766">
    <property type="component" value="Unassembled WGS sequence"/>
</dbReference>
<feature type="transmembrane region" description="Helical" evidence="11">
    <location>
        <begin position="768"/>
        <end position="787"/>
    </location>
</feature>
<dbReference type="InterPro" id="IPR039421">
    <property type="entry name" value="Type_1_exporter"/>
</dbReference>
<feature type="compositionally biased region" description="Polar residues" evidence="10">
    <location>
        <begin position="14"/>
        <end position="31"/>
    </location>
</feature>
<feature type="domain" description="ABC transporter" evidence="12">
    <location>
        <begin position="1049"/>
        <end position="1286"/>
    </location>
</feature>
<name>A0A6A6NZQ3_9PEZI</name>
<dbReference type="InterPro" id="IPR011527">
    <property type="entry name" value="ABC1_TM_dom"/>
</dbReference>
<evidence type="ECO:0000256" key="11">
    <source>
        <dbReference type="SAM" id="Phobius"/>
    </source>
</evidence>
<keyword evidence="4 11" id="KW-0812">Transmembrane</keyword>
<dbReference type="SUPFAM" id="SSF52540">
    <property type="entry name" value="P-loop containing nucleoside triphosphate hydrolases"/>
    <property type="match status" value="3"/>
</dbReference>
<dbReference type="GO" id="GO:0016887">
    <property type="term" value="F:ATP hydrolysis activity"/>
    <property type="evidence" value="ECO:0007669"/>
    <property type="project" value="InterPro"/>
</dbReference>
<feature type="transmembrane region" description="Helical" evidence="11">
    <location>
        <begin position="724"/>
        <end position="748"/>
    </location>
</feature>
<evidence type="ECO:0000256" key="8">
    <source>
        <dbReference type="ARBA" id="ARBA00022989"/>
    </source>
</evidence>
<dbReference type="Gene3D" id="3.40.50.300">
    <property type="entry name" value="P-loop containing nucleotide triphosphate hydrolases"/>
    <property type="match status" value="2"/>
</dbReference>
<dbReference type="PANTHER" id="PTHR43394:SF11">
    <property type="entry name" value="ATP-BINDING CASSETTE TRANSPORTER"/>
    <property type="match status" value="1"/>
</dbReference>
<feature type="region of interest" description="Disordered" evidence="10">
    <location>
        <begin position="445"/>
        <end position="473"/>
    </location>
</feature>
<keyword evidence="3" id="KW-0813">Transport</keyword>
<sequence>MERNPQPDDEPGARQQNTAPPQNDQSATPSEETAEAKVNLANFFRILSYGTAIDYALMATCSLASIGSGVAMPLMFVVFGNLVGDFTGYFNPVAPTVTEDNFRSAVNRNSLYIFYLFIAKFCLAYISLLTVRISGLRISSALRLAYLRALFAQPLSTVDTISPGKVSNRITNASNQIQLGISQQFALLVQSSSFVIGSYVVAFVHSWLLTLVASSSLPFILIAYSVVVPFYLRFHKAAENFQEKASSLAFEIFSSIRIVVAFGAEERLSSQHNDWLLRAKKSELRCSPLMGLMFSPSFFATYASFALSFWFGIRQYTRGNIEDIGAIVVVLFAVVMAILGISQMASPIIQVSKACTSASELFVTIDSKPPDTSGLRAPEVIAARDLTFKGVRFSYPSRPGVQVLDGLTVTFEVGKVTAIVGPSGCGKSTVVSLVERWYDLPQVTSATDESKDLPREGNQEDSSKSSPNPRNSGSIKLGDVNLLDVDVKWWRSQIGLVQQEPFLFNDTIYKNVAYGLCGTDLDERSENEKRALVQEACKEAFADKFICEFPLGYDTIVGESGIKMSGGQRQRIAIARSIIKRPPVLILDEATSAIDVRTERVVQAALDNVSKNRTTIVIAHRLSTIKNADKIVVVRGGRVVEEGNHAHLISMDDGVYRSLVNAQALTMGQTEPMGEDLAMARKDDEPEIATVDKSRTVDDAETPYEQKGFLRSYGVLLMERRRQWVLFAPAILAAMGCGAVYPVQAYVYAKLIEVFTLPRDQLSDRGDFWSLMFFMIAIATAVTYFTLGSASHTASVIISTYYRSEYLKNIVAHRIAFFDAEGNSAGSLTGRVSTDPAQIEKLMGSEMSMAFTAIFNLIGSVAIAFAFGWKLSLVGLFAILPAILLGGYYRVRLEMQFEQMNSEVFAESSQFATEAVGAFRTVISLIMEDMICDRYQTLLKVHVSKAFGRAKLSTLVFAASDSIELACVALCFWYGGQLLASREYGITQFFVIYMAITQGSQAAGIWFSFAPSIAGATGAANRIMSVRPLRPTGPESPYRLEKAEGSIGIDFNDVFFTYRSRNVPVLSGLNMKVKPGQFAALVGASGCGKSTIISLLERFYDPTAGSILCDGQDISSIDLNDYRSAIALVAQEPTLYEGSIRENVALSVEADAATDEAIQTACMDAQIHEFIASLPDGYATMLGSKGVSLSGGQKQRISLARALLRRPRLLLLDEATSSLDSTSEKIVQEAVEKAARDGNRTVLAVAHRLATIQKADVIFVLGSGKVLEKGDHQSLLNRRGVYYQMV</sequence>
<dbReference type="CDD" id="cd18578">
    <property type="entry name" value="ABC_6TM_Pgp_ABCB1_D2_like"/>
    <property type="match status" value="1"/>
</dbReference>
<dbReference type="Gene3D" id="1.20.1560.10">
    <property type="entry name" value="ABC transporter type 1, transmembrane domain"/>
    <property type="match status" value="1"/>
</dbReference>
<dbReference type="SMART" id="SM00382">
    <property type="entry name" value="AAA"/>
    <property type="match status" value="2"/>
</dbReference>
<evidence type="ECO:0000256" key="5">
    <source>
        <dbReference type="ARBA" id="ARBA00022737"/>
    </source>
</evidence>
<feature type="transmembrane region" description="Helical" evidence="11">
    <location>
        <begin position="211"/>
        <end position="232"/>
    </location>
</feature>
<keyword evidence="5" id="KW-0677">Repeat</keyword>
<dbReference type="GO" id="GO:0005524">
    <property type="term" value="F:ATP binding"/>
    <property type="evidence" value="ECO:0007669"/>
    <property type="project" value="UniProtKB-KW"/>
</dbReference>
<evidence type="ECO:0000256" key="7">
    <source>
        <dbReference type="ARBA" id="ARBA00022840"/>
    </source>
</evidence>
<keyword evidence="7" id="KW-0067">ATP-binding</keyword>
<accession>A0A6A6NZQ3</accession>
<dbReference type="Pfam" id="PF00005">
    <property type="entry name" value="ABC_tran"/>
    <property type="match status" value="2"/>
</dbReference>
<evidence type="ECO:0000313" key="15">
    <source>
        <dbReference type="Proteomes" id="UP000799766"/>
    </source>
</evidence>
<evidence type="ECO:0000259" key="12">
    <source>
        <dbReference type="PROSITE" id="PS50893"/>
    </source>
</evidence>
<dbReference type="CDD" id="cd18577">
    <property type="entry name" value="ABC_6TM_Pgp_ABCB1_D1_like"/>
    <property type="match status" value="1"/>
</dbReference>
<reference evidence="14" key="1">
    <citation type="journal article" date="2020" name="Stud. Mycol.">
        <title>101 Dothideomycetes genomes: a test case for predicting lifestyles and emergence of pathogens.</title>
        <authorList>
            <person name="Haridas S."/>
            <person name="Albert R."/>
            <person name="Binder M."/>
            <person name="Bloem J."/>
            <person name="Labutti K."/>
            <person name="Salamov A."/>
            <person name="Andreopoulos B."/>
            <person name="Baker S."/>
            <person name="Barry K."/>
            <person name="Bills G."/>
            <person name="Bluhm B."/>
            <person name="Cannon C."/>
            <person name="Castanera R."/>
            <person name="Culley D."/>
            <person name="Daum C."/>
            <person name="Ezra D."/>
            <person name="Gonzalez J."/>
            <person name="Henrissat B."/>
            <person name="Kuo A."/>
            <person name="Liang C."/>
            <person name="Lipzen A."/>
            <person name="Lutzoni F."/>
            <person name="Magnuson J."/>
            <person name="Mondo S."/>
            <person name="Nolan M."/>
            <person name="Ohm R."/>
            <person name="Pangilinan J."/>
            <person name="Park H.-J."/>
            <person name="Ramirez L."/>
            <person name="Alfaro M."/>
            <person name="Sun H."/>
            <person name="Tritt A."/>
            <person name="Yoshinaga Y."/>
            <person name="Zwiers L.-H."/>
            <person name="Turgeon B."/>
            <person name="Goodwin S."/>
            <person name="Spatafora J."/>
            <person name="Crous P."/>
            <person name="Grigoriev I."/>
        </authorList>
    </citation>
    <scope>NUCLEOTIDE SEQUENCE</scope>
    <source>
        <strain evidence="14">ATCC 16933</strain>
    </source>
</reference>
<dbReference type="GO" id="GO:0005743">
    <property type="term" value="C:mitochondrial inner membrane"/>
    <property type="evidence" value="ECO:0007669"/>
    <property type="project" value="TreeGrafter"/>
</dbReference>
<dbReference type="FunFam" id="1.20.1560.10:FF:000057">
    <property type="entry name" value="ABC multidrug transporter SitT"/>
    <property type="match status" value="1"/>
</dbReference>
<protein>
    <submittedName>
        <fullName evidence="14">Leptomycin B resistance protein pmd1</fullName>
    </submittedName>
</protein>
<dbReference type="Pfam" id="PF00664">
    <property type="entry name" value="ABC_membrane"/>
    <property type="match status" value="2"/>
</dbReference>
<feature type="compositionally biased region" description="Basic and acidic residues" evidence="10">
    <location>
        <begin position="448"/>
        <end position="463"/>
    </location>
</feature>
<feature type="region of interest" description="Disordered" evidence="10">
    <location>
        <begin position="1"/>
        <end position="32"/>
    </location>
</feature>
<keyword evidence="9 11" id="KW-0472">Membrane</keyword>
<dbReference type="PROSITE" id="PS00211">
    <property type="entry name" value="ABC_TRANSPORTER_1"/>
    <property type="match status" value="2"/>
</dbReference>
<dbReference type="PROSITE" id="PS50893">
    <property type="entry name" value="ABC_TRANSPORTER_2"/>
    <property type="match status" value="2"/>
</dbReference>
<dbReference type="SUPFAM" id="SSF90123">
    <property type="entry name" value="ABC transporter transmembrane region"/>
    <property type="match status" value="2"/>
</dbReference>
<evidence type="ECO:0000256" key="4">
    <source>
        <dbReference type="ARBA" id="ARBA00022692"/>
    </source>
</evidence>
<comment type="similarity">
    <text evidence="2">Belongs to the ABC transporter superfamily. ABCB family. Multidrug resistance exporter (TC 3.A.1.201) subfamily.</text>
</comment>
<evidence type="ECO:0000259" key="13">
    <source>
        <dbReference type="PROSITE" id="PS50929"/>
    </source>
</evidence>
<dbReference type="InterPro" id="IPR017871">
    <property type="entry name" value="ABC_transporter-like_CS"/>
</dbReference>
<evidence type="ECO:0000256" key="9">
    <source>
        <dbReference type="ARBA" id="ARBA00023136"/>
    </source>
</evidence>
<feature type="transmembrane region" description="Helical" evidence="11">
    <location>
        <begin position="324"/>
        <end position="342"/>
    </location>
</feature>
<keyword evidence="6" id="KW-0547">Nucleotide-binding</keyword>
<feature type="domain" description="ABC transmembrane type-1" evidence="13">
    <location>
        <begin position="730"/>
        <end position="1015"/>
    </location>
</feature>
<organism evidence="14 15">
    <name type="scientific">Lineolata rhizophorae</name>
    <dbReference type="NCBI Taxonomy" id="578093"/>
    <lineage>
        <taxon>Eukaryota</taxon>
        <taxon>Fungi</taxon>
        <taxon>Dikarya</taxon>
        <taxon>Ascomycota</taxon>
        <taxon>Pezizomycotina</taxon>
        <taxon>Dothideomycetes</taxon>
        <taxon>Dothideomycetes incertae sedis</taxon>
        <taxon>Lineolatales</taxon>
        <taxon>Lineolataceae</taxon>
        <taxon>Lineolata</taxon>
    </lineage>
</organism>
<dbReference type="PANTHER" id="PTHR43394">
    <property type="entry name" value="ATP-DEPENDENT PERMEASE MDL1, MITOCHONDRIAL"/>
    <property type="match status" value="1"/>
</dbReference>
<feature type="transmembrane region" description="Helical" evidence="11">
    <location>
        <begin position="185"/>
        <end position="205"/>
    </location>
</feature>
<feature type="compositionally biased region" description="Polar residues" evidence="10">
    <location>
        <begin position="464"/>
        <end position="473"/>
    </location>
</feature>
<dbReference type="FunFam" id="3.40.50.300:FF:000913">
    <property type="entry name" value="ABC multidrug transporter SitT"/>
    <property type="match status" value="1"/>
</dbReference>
<dbReference type="InterPro" id="IPR027417">
    <property type="entry name" value="P-loop_NTPase"/>
</dbReference>
<dbReference type="InterPro" id="IPR003439">
    <property type="entry name" value="ABC_transporter-like_ATP-bd"/>
</dbReference>
<keyword evidence="8 11" id="KW-1133">Transmembrane helix</keyword>
<dbReference type="InterPro" id="IPR036640">
    <property type="entry name" value="ABC1_TM_sf"/>
</dbReference>
<evidence type="ECO:0000256" key="2">
    <source>
        <dbReference type="ARBA" id="ARBA00007577"/>
    </source>
</evidence>
<feature type="transmembrane region" description="Helical" evidence="11">
    <location>
        <begin position="873"/>
        <end position="891"/>
    </location>
</feature>
<feature type="transmembrane region" description="Helical" evidence="11">
    <location>
        <begin position="112"/>
        <end position="133"/>
    </location>
</feature>
<dbReference type="InterPro" id="IPR003593">
    <property type="entry name" value="AAA+_ATPase"/>
</dbReference>
<comment type="subcellular location">
    <subcellularLocation>
        <location evidence="1">Membrane</location>
        <topology evidence="1">Multi-pass membrane protein</topology>
    </subcellularLocation>
</comment>
<proteinExistence type="inferred from homology"/>
<dbReference type="PROSITE" id="PS50929">
    <property type="entry name" value="ABC_TM1F"/>
    <property type="match status" value="2"/>
</dbReference>
<evidence type="ECO:0000256" key="1">
    <source>
        <dbReference type="ARBA" id="ARBA00004141"/>
    </source>
</evidence>
<evidence type="ECO:0000313" key="14">
    <source>
        <dbReference type="EMBL" id="KAF2457007.1"/>
    </source>
</evidence>
<gene>
    <name evidence="14" type="ORF">BDY21DRAFT_385906</name>
</gene>
<keyword evidence="15" id="KW-1185">Reference proteome</keyword>
<evidence type="ECO:0000256" key="3">
    <source>
        <dbReference type="ARBA" id="ARBA00022448"/>
    </source>
</evidence>
<feature type="transmembrane region" description="Helical" evidence="11">
    <location>
        <begin position="849"/>
        <end position="867"/>
    </location>
</feature>
<dbReference type="OrthoDB" id="6500128at2759"/>
<dbReference type="EMBL" id="MU001681">
    <property type="protein sequence ID" value="KAF2457007.1"/>
    <property type="molecule type" value="Genomic_DNA"/>
</dbReference>
<evidence type="ECO:0000256" key="6">
    <source>
        <dbReference type="ARBA" id="ARBA00022741"/>
    </source>
</evidence>
<evidence type="ECO:0000256" key="10">
    <source>
        <dbReference type="SAM" id="MobiDB-lite"/>
    </source>
</evidence>
<feature type="domain" description="ABC transporter" evidence="12">
    <location>
        <begin position="386"/>
        <end position="661"/>
    </location>
</feature>
<dbReference type="GO" id="GO:0090374">
    <property type="term" value="P:oligopeptide export from mitochondrion"/>
    <property type="evidence" value="ECO:0007669"/>
    <property type="project" value="TreeGrafter"/>
</dbReference>
<dbReference type="GO" id="GO:0015421">
    <property type="term" value="F:ABC-type oligopeptide transporter activity"/>
    <property type="evidence" value="ECO:0007669"/>
    <property type="project" value="TreeGrafter"/>
</dbReference>